<dbReference type="RefSeq" id="WP_015822411.1">
    <property type="nucleotide sequence ID" value="NC_012988.1"/>
</dbReference>
<sequence length="109" mass="12025">MTLPAYLAHGVGALREAMAEVNPTNVSNLVEKTRLILGELYDSAAKPEAIRDIFDQTHKSILAFAMNYQQNHNKGEQGKKQIALMGRQVEDNIDALESVLEKDASNDKA</sequence>
<dbReference type="AlphaFoldDB" id="C7CAT7"/>
<gene>
    <name evidence="1" type="ORF">METD_I2566</name>
</gene>
<dbReference type="HOGENOM" id="CLU_2180749_0_0_5"/>
<dbReference type="Proteomes" id="UP000008070">
    <property type="component" value="Chromosome"/>
</dbReference>
<organism evidence="1 2">
    <name type="scientific">Methylorubrum extorquens (strain DSM 6343 / CIP 106787 / DM4)</name>
    <name type="common">Methylobacterium extorquens</name>
    <dbReference type="NCBI Taxonomy" id="661410"/>
    <lineage>
        <taxon>Bacteria</taxon>
        <taxon>Pseudomonadati</taxon>
        <taxon>Pseudomonadota</taxon>
        <taxon>Alphaproteobacteria</taxon>
        <taxon>Hyphomicrobiales</taxon>
        <taxon>Methylobacteriaceae</taxon>
        <taxon>Methylorubrum</taxon>
    </lineage>
</organism>
<dbReference type="KEGG" id="mdi:METDI2566"/>
<reference evidence="2" key="1">
    <citation type="journal article" date="2009" name="PLoS ONE">
        <title>Methylobacterium genome sequences: a reference blueprint to investigate microbial metabolism of C1 compounds from natural and industrial sources.</title>
        <authorList>
            <person name="Vuilleumier S."/>
            <person name="Chistoserdova L."/>
            <person name="Lee M.-C."/>
            <person name="Bringel F."/>
            <person name="Lajus A."/>
            <person name="Zhou Y."/>
            <person name="Gourion B."/>
            <person name="Barbe V."/>
            <person name="Chang J."/>
            <person name="Cruveiller S."/>
            <person name="Dossat C."/>
            <person name="Gillett W."/>
            <person name="Gruffaz C."/>
            <person name="Haugen E."/>
            <person name="Hourcade E."/>
            <person name="Levy R."/>
            <person name="Mangenot S."/>
            <person name="Muller E."/>
            <person name="Nadalig T."/>
            <person name="Pagni M."/>
            <person name="Penny C."/>
            <person name="Peyraud R."/>
            <person name="Robinson D.G."/>
            <person name="Roche D."/>
            <person name="Rouy Z."/>
            <person name="Saenampechek C."/>
            <person name="Salvignol G."/>
            <person name="Vallenet D."/>
            <person name="Wu Z."/>
            <person name="Marx C.J."/>
            <person name="Vorholt J.A."/>
            <person name="Olson M.V."/>
            <person name="Kaul R."/>
            <person name="Weissenbach J."/>
            <person name="Medigue C."/>
            <person name="Lidstrom M.E."/>
        </authorList>
    </citation>
    <scope>NUCLEOTIDE SEQUENCE [LARGE SCALE GENOMIC DNA]</scope>
    <source>
        <strain evidence="2">DSM 6343 / CIP 106787 / DM4</strain>
    </source>
</reference>
<dbReference type="EMBL" id="FP103042">
    <property type="protein sequence ID" value="CAX24219.1"/>
    <property type="molecule type" value="Genomic_DNA"/>
</dbReference>
<evidence type="ECO:0000313" key="2">
    <source>
        <dbReference type="Proteomes" id="UP000008070"/>
    </source>
</evidence>
<protein>
    <submittedName>
        <fullName evidence="1">Uncharacterized protein</fullName>
    </submittedName>
</protein>
<proteinExistence type="predicted"/>
<accession>C7CAT7</accession>
<evidence type="ECO:0000313" key="1">
    <source>
        <dbReference type="EMBL" id="CAX24219.1"/>
    </source>
</evidence>
<dbReference type="GeneID" id="72989532"/>
<name>C7CAT7_METED</name>